<dbReference type="AlphaFoldDB" id="A0A5B7J3Y4"/>
<evidence type="ECO:0000313" key="2">
    <source>
        <dbReference type="EMBL" id="MPC91440.1"/>
    </source>
</evidence>
<dbReference type="EMBL" id="VSRR010087779">
    <property type="protein sequence ID" value="MPC91440.1"/>
    <property type="molecule type" value="Genomic_DNA"/>
</dbReference>
<keyword evidence="3" id="KW-1185">Reference proteome</keyword>
<gene>
    <name evidence="2" type="ORF">E2C01_086478</name>
</gene>
<accession>A0A5B7J3Y4</accession>
<dbReference type="Proteomes" id="UP000324222">
    <property type="component" value="Unassembled WGS sequence"/>
</dbReference>
<protein>
    <submittedName>
        <fullName evidence="2">Uncharacterized protein</fullName>
    </submittedName>
</protein>
<feature type="region of interest" description="Disordered" evidence="1">
    <location>
        <begin position="1"/>
        <end position="26"/>
    </location>
</feature>
<name>A0A5B7J3Y4_PORTR</name>
<reference evidence="2 3" key="1">
    <citation type="submission" date="2019-05" db="EMBL/GenBank/DDBJ databases">
        <title>Another draft genome of Portunus trituberculatus and its Hox gene families provides insights of decapod evolution.</title>
        <authorList>
            <person name="Jeong J.-H."/>
            <person name="Song I."/>
            <person name="Kim S."/>
            <person name="Choi T."/>
            <person name="Kim D."/>
            <person name="Ryu S."/>
            <person name="Kim W."/>
        </authorList>
    </citation>
    <scope>NUCLEOTIDE SEQUENCE [LARGE SCALE GENOMIC DNA]</scope>
    <source>
        <tissue evidence="2">Muscle</tissue>
    </source>
</reference>
<comment type="caution">
    <text evidence="2">The sequence shown here is derived from an EMBL/GenBank/DDBJ whole genome shotgun (WGS) entry which is preliminary data.</text>
</comment>
<evidence type="ECO:0000313" key="3">
    <source>
        <dbReference type="Proteomes" id="UP000324222"/>
    </source>
</evidence>
<proteinExistence type="predicted"/>
<evidence type="ECO:0000256" key="1">
    <source>
        <dbReference type="SAM" id="MobiDB-lite"/>
    </source>
</evidence>
<organism evidence="2 3">
    <name type="scientific">Portunus trituberculatus</name>
    <name type="common">Swimming crab</name>
    <name type="synonym">Neptunus trituberculatus</name>
    <dbReference type="NCBI Taxonomy" id="210409"/>
    <lineage>
        <taxon>Eukaryota</taxon>
        <taxon>Metazoa</taxon>
        <taxon>Ecdysozoa</taxon>
        <taxon>Arthropoda</taxon>
        <taxon>Crustacea</taxon>
        <taxon>Multicrustacea</taxon>
        <taxon>Malacostraca</taxon>
        <taxon>Eumalacostraca</taxon>
        <taxon>Eucarida</taxon>
        <taxon>Decapoda</taxon>
        <taxon>Pleocyemata</taxon>
        <taxon>Brachyura</taxon>
        <taxon>Eubrachyura</taxon>
        <taxon>Portunoidea</taxon>
        <taxon>Portunidae</taxon>
        <taxon>Portuninae</taxon>
        <taxon>Portunus</taxon>
    </lineage>
</organism>
<sequence length="78" mass="8871">MSVSQGRYPLHHYKPERTEDSLGGNTTSRNSTIIHLSAWLSELVQGSRTRTPEWIVLARAGHSERKLVRIQKRFASSP</sequence>